<dbReference type="Proteomes" id="UP000030746">
    <property type="component" value="Unassembled WGS sequence"/>
</dbReference>
<dbReference type="HOGENOM" id="CLU_007874_3_1_1"/>
<feature type="transmembrane region" description="Helical" evidence="1">
    <location>
        <begin position="745"/>
        <end position="765"/>
    </location>
</feature>
<dbReference type="InterPro" id="IPR052728">
    <property type="entry name" value="O2_lipid_transport_reg"/>
</dbReference>
<feature type="signal peptide" evidence="2">
    <location>
        <begin position="1"/>
        <end position="20"/>
    </location>
</feature>
<feature type="transmembrane region" description="Helical" evidence="1">
    <location>
        <begin position="785"/>
        <end position="802"/>
    </location>
</feature>
<dbReference type="Pfam" id="PF01757">
    <property type="entry name" value="Acyl_transf_3"/>
    <property type="match status" value="1"/>
</dbReference>
<dbReference type="Pfam" id="PF20146">
    <property type="entry name" value="NRF"/>
    <property type="match status" value="1"/>
</dbReference>
<feature type="transmembrane region" description="Helical" evidence="1">
    <location>
        <begin position="856"/>
        <end position="884"/>
    </location>
</feature>
<evidence type="ECO:0000313" key="5">
    <source>
        <dbReference type="Proteomes" id="UP000030746"/>
    </source>
</evidence>
<reference evidence="4 5" key="1">
    <citation type="journal article" date="2013" name="Nature">
        <title>Insights into bilaterian evolution from three spiralian genomes.</title>
        <authorList>
            <person name="Simakov O."/>
            <person name="Marletaz F."/>
            <person name="Cho S.J."/>
            <person name="Edsinger-Gonzales E."/>
            <person name="Havlak P."/>
            <person name="Hellsten U."/>
            <person name="Kuo D.H."/>
            <person name="Larsson T."/>
            <person name="Lv J."/>
            <person name="Arendt D."/>
            <person name="Savage R."/>
            <person name="Osoegawa K."/>
            <person name="de Jong P."/>
            <person name="Grimwood J."/>
            <person name="Chapman J.A."/>
            <person name="Shapiro H."/>
            <person name="Aerts A."/>
            <person name="Otillar R.P."/>
            <person name="Terry A.Y."/>
            <person name="Boore J.L."/>
            <person name="Grigoriev I.V."/>
            <person name="Lindberg D.R."/>
            <person name="Seaver E.C."/>
            <person name="Weisblat D.A."/>
            <person name="Putnam N.H."/>
            <person name="Rokhsar D.S."/>
        </authorList>
    </citation>
    <scope>NUCLEOTIDE SEQUENCE [LARGE SCALE GENOMIC DNA]</scope>
</reference>
<dbReference type="InterPro" id="IPR002656">
    <property type="entry name" value="Acyl_transf_3_dom"/>
</dbReference>
<evidence type="ECO:0000256" key="1">
    <source>
        <dbReference type="SAM" id="Phobius"/>
    </source>
</evidence>
<keyword evidence="1" id="KW-1133">Transmembrane helix</keyword>
<dbReference type="RefSeq" id="XP_009045760.1">
    <property type="nucleotide sequence ID" value="XM_009047512.1"/>
</dbReference>
<dbReference type="SMART" id="SM00703">
    <property type="entry name" value="NRF"/>
    <property type="match status" value="1"/>
</dbReference>
<dbReference type="InterPro" id="IPR006621">
    <property type="entry name" value="Nose-resist-to-fluoxetine_N"/>
</dbReference>
<feature type="transmembrane region" description="Helical" evidence="1">
    <location>
        <begin position="712"/>
        <end position="733"/>
    </location>
</feature>
<feature type="transmembrane region" description="Helical" evidence="1">
    <location>
        <begin position="814"/>
        <end position="836"/>
    </location>
</feature>
<keyword evidence="2" id="KW-0732">Signal</keyword>
<dbReference type="PANTHER" id="PTHR11161:SF0">
    <property type="entry name" value="O-ACYLTRANSFERASE LIKE PROTEIN"/>
    <property type="match status" value="1"/>
</dbReference>
<dbReference type="CTD" id="20250510"/>
<feature type="domain" description="Nose resistant-to-fluoxetine protein N-terminal" evidence="3">
    <location>
        <begin position="177"/>
        <end position="329"/>
    </location>
</feature>
<feature type="transmembrane region" description="Helical" evidence="1">
    <location>
        <begin position="539"/>
        <end position="562"/>
    </location>
</feature>
<feature type="chain" id="PRO_5004718349" description="Nose resistant-to-fluoxetine protein N-terminal domain-containing protein" evidence="2">
    <location>
        <begin position="21"/>
        <end position="893"/>
    </location>
</feature>
<dbReference type="KEGG" id="lgi:LOTGIDRAFT_237644"/>
<feature type="transmembrane region" description="Helical" evidence="1">
    <location>
        <begin position="583"/>
        <end position="604"/>
    </location>
</feature>
<evidence type="ECO:0000313" key="4">
    <source>
        <dbReference type="EMBL" id="ESP03530.1"/>
    </source>
</evidence>
<protein>
    <recommendedName>
        <fullName evidence="3">Nose resistant-to-fluoxetine protein N-terminal domain-containing protein</fullName>
    </recommendedName>
</protein>
<dbReference type="EMBL" id="KB199981">
    <property type="protein sequence ID" value="ESP03530.1"/>
    <property type="molecule type" value="Genomic_DNA"/>
</dbReference>
<gene>
    <name evidence="4" type="ORF">LOTGIDRAFT_237644</name>
</gene>
<sequence length="893" mass="101113">MAKITYMVLVGLLFLSTTLAADGTDIGANYNNSNTKKEYSQLEKGRLVGQALLDNDHVFRELEAIFYAYADFKKTQPPSQVGGLFSEGVLGMMPKLLRSSDFQDIARIITDEVGRVNTSKVMEMAKANHWQPNNPNVTNALLYTYQHNLNYKRLIQRIMMRRSTRIYFPYFESLMSNKQCYEDSMDFMDALVGGQYPTDDPNDFNFTTFWWALKMFDSIGKPSGGITKGALYYIGSYDECAKVQAYIPKNITLGHIWRGKEKSFTTKFCRAKFNVSDNFVQSLNVDTRGLKLLLNWGLCVPASCHGDDIVKLINMGPLPLPVNSVSCHEEPILEDDSSAIAAIVILSIFGAIVVVCSFTEGILSSLPLPRQTGHGHINRGFFSDESTIIKNGYAPKSLDVQLTSYDEKSPNGNGIYENVNNGSIIKSNGVSKAEEAGTSNGAVHHFTKPEPPEPPTDKPRKISPFIKAFSILTNVPKLLSAKKSPSAINCIHGIRFISMLWILLGHTYNYGVISDAENPTTANLVDAASLFERFTFQGIMAAGFGVDTFFLLSGFLVTYLTLKDLGKKKVKGGYMFMYYFHRFWRLTPLYMIVLMTFSCLYAYMGEGPLWPETIPAADYCKTNWWTNLLYVNNLVRAKEQCLGWSWYLANDMQFYVFSPIFIFLIFWYAPVGIALTVGVGVAGVASAFYAHYETGGDMFSMHEIPDYWYDVYIVPWTRMAAWMVGILLGFIMYKTDKIKQLKMKIAVFGWLITLFVGFFLAYITYTFRKEDGEPWPQWVQSLYESLGRPVFAACVAWVIFACHRKRGGLINDVLSWNGIIPLSRLTYACYLLHPTVMMIKVFNQRHLIYISDFDVAYLYIGHTVMTFMVAFIFSVVFEAPFLSLEKILFHKGR</sequence>
<organism evidence="4 5">
    <name type="scientific">Lottia gigantea</name>
    <name type="common">Giant owl limpet</name>
    <dbReference type="NCBI Taxonomy" id="225164"/>
    <lineage>
        <taxon>Eukaryota</taxon>
        <taxon>Metazoa</taxon>
        <taxon>Spiralia</taxon>
        <taxon>Lophotrochozoa</taxon>
        <taxon>Mollusca</taxon>
        <taxon>Gastropoda</taxon>
        <taxon>Patellogastropoda</taxon>
        <taxon>Lottioidea</taxon>
        <taxon>Lottiidae</taxon>
        <taxon>Lottia</taxon>
    </lineage>
</organism>
<proteinExistence type="predicted"/>
<name>V4CMG1_LOTGI</name>
<dbReference type="PANTHER" id="PTHR11161">
    <property type="entry name" value="O-ACYLTRANSFERASE"/>
    <property type="match status" value="1"/>
</dbReference>
<keyword evidence="1" id="KW-0812">Transmembrane</keyword>
<keyword evidence="5" id="KW-1185">Reference proteome</keyword>
<dbReference type="OrthoDB" id="207378at2759"/>
<feature type="transmembrane region" description="Helical" evidence="1">
    <location>
        <begin position="674"/>
        <end position="692"/>
    </location>
</feature>
<dbReference type="GO" id="GO:0016747">
    <property type="term" value="F:acyltransferase activity, transferring groups other than amino-acyl groups"/>
    <property type="evidence" value="ECO:0007669"/>
    <property type="project" value="InterPro"/>
</dbReference>
<evidence type="ECO:0000256" key="2">
    <source>
        <dbReference type="SAM" id="SignalP"/>
    </source>
</evidence>
<dbReference type="OMA" id="WNFDSYD"/>
<keyword evidence="1" id="KW-0472">Membrane</keyword>
<evidence type="ECO:0000259" key="3">
    <source>
        <dbReference type="SMART" id="SM00703"/>
    </source>
</evidence>
<dbReference type="AlphaFoldDB" id="V4CMG1"/>
<feature type="transmembrane region" description="Helical" evidence="1">
    <location>
        <begin position="652"/>
        <end position="669"/>
    </location>
</feature>
<dbReference type="GeneID" id="20250510"/>
<accession>V4CMG1</accession>